<dbReference type="PROSITE" id="PS51296">
    <property type="entry name" value="RIESKE"/>
    <property type="match status" value="1"/>
</dbReference>
<dbReference type="InterPro" id="IPR014349">
    <property type="entry name" value="Rieske_Fe-S_prot"/>
</dbReference>
<protein>
    <submittedName>
        <fullName evidence="9">Ubiquinol-cytochrome c reductase iron-sulfur subunit</fullName>
    </submittedName>
</protein>
<sequence length="226" mass="23926">MTRYKSNDPELTRRKFVNIAMGTTATVGVVSLLSTLGSVNPVFKLTPGKMPPMEGDILVHAEGDKAGQPIALADLGETLTPAWPMGQDADGNPVIRKAEPNNLLAVYAFPSGQLGGETKLEATIDGSVVAYSDICTHAGCPVPDAKDGNGMFCPCHSGQYAPKEGAIVKGGPPQHKLAQLPIKADGDKIVVTDFFLSPPFGYTTEEAWEAYLDKVRDAAKLKGKDT</sequence>
<comment type="caution">
    <text evidence="9">The sequence shown here is derived from an EMBL/GenBank/DDBJ whole genome shotgun (WGS) entry which is preliminary data.</text>
</comment>
<evidence type="ECO:0000256" key="2">
    <source>
        <dbReference type="ARBA" id="ARBA00022723"/>
    </source>
</evidence>
<gene>
    <name evidence="9" type="ORF">ACFP81_06120</name>
</gene>
<dbReference type="InterPro" id="IPR017941">
    <property type="entry name" value="Rieske_2Fe-2S"/>
</dbReference>
<dbReference type="InterPro" id="IPR036922">
    <property type="entry name" value="Rieske_2Fe-2S_sf"/>
</dbReference>
<proteinExistence type="predicted"/>
<evidence type="ECO:0000256" key="7">
    <source>
        <dbReference type="SAM" id="Phobius"/>
    </source>
</evidence>
<dbReference type="Pfam" id="PF00355">
    <property type="entry name" value="Rieske"/>
    <property type="match status" value="1"/>
</dbReference>
<keyword evidence="10" id="KW-1185">Reference proteome</keyword>
<dbReference type="RefSeq" id="WP_380082631.1">
    <property type="nucleotide sequence ID" value="NZ_JBHSWD010000001.1"/>
</dbReference>
<keyword evidence="7" id="KW-1133">Transmembrane helix</keyword>
<keyword evidence="2" id="KW-0479">Metal-binding</keyword>
<keyword evidence="7" id="KW-0472">Membrane</keyword>
<evidence type="ECO:0000259" key="8">
    <source>
        <dbReference type="PROSITE" id="PS51296"/>
    </source>
</evidence>
<evidence type="ECO:0000256" key="1">
    <source>
        <dbReference type="ARBA" id="ARBA00022714"/>
    </source>
</evidence>
<dbReference type="Proteomes" id="UP001596297">
    <property type="component" value="Unassembled WGS sequence"/>
</dbReference>
<keyword evidence="1" id="KW-0001">2Fe-2S</keyword>
<dbReference type="PANTHER" id="PTHR10134">
    <property type="entry name" value="CYTOCHROME B-C1 COMPLEX SUBUNIT RIESKE, MITOCHONDRIAL"/>
    <property type="match status" value="1"/>
</dbReference>
<evidence type="ECO:0000313" key="10">
    <source>
        <dbReference type="Proteomes" id="UP001596297"/>
    </source>
</evidence>
<evidence type="ECO:0000256" key="4">
    <source>
        <dbReference type="ARBA" id="ARBA00023014"/>
    </source>
</evidence>
<dbReference type="PRINTS" id="PR00162">
    <property type="entry name" value="RIESKE"/>
</dbReference>
<dbReference type="EMBL" id="JBHSWD010000001">
    <property type="protein sequence ID" value="MFC6591628.1"/>
    <property type="molecule type" value="Genomic_DNA"/>
</dbReference>
<dbReference type="Gene3D" id="2.102.10.10">
    <property type="entry name" value="Rieske [2Fe-2S] iron-sulphur domain"/>
    <property type="match status" value="1"/>
</dbReference>
<evidence type="ECO:0000256" key="6">
    <source>
        <dbReference type="ARBA" id="ARBA00034078"/>
    </source>
</evidence>
<keyword evidence="4" id="KW-0411">Iron-sulfur</keyword>
<keyword evidence="3" id="KW-0408">Iron</keyword>
<keyword evidence="7" id="KW-0812">Transmembrane</keyword>
<feature type="domain" description="Rieske" evidence="8">
    <location>
        <begin position="91"/>
        <end position="191"/>
    </location>
</feature>
<keyword evidence="5" id="KW-1015">Disulfide bond</keyword>
<name>A0ABW1YBN0_9DEIO</name>
<evidence type="ECO:0000313" key="9">
    <source>
        <dbReference type="EMBL" id="MFC6591628.1"/>
    </source>
</evidence>
<evidence type="ECO:0000256" key="3">
    <source>
        <dbReference type="ARBA" id="ARBA00023004"/>
    </source>
</evidence>
<accession>A0ABW1YBN0</accession>
<evidence type="ECO:0000256" key="5">
    <source>
        <dbReference type="ARBA" id="ARBA00023157"/>
    </source>
</evidence>
<dbReference type="CDD" id="cd03467">
    <property type="entry name" value="Rieske"/>
    <property type="match status" value="1"/>
</dbReference>
<dbReference type="InterPro" id="IPR005805">
    <property type="entry name" value="Rieske_Fe-S_prot_C"/>
</dbReference>
<feature type="transmembrane region" description="Helical" evidence="7">
    <location>
        <begin position="20"/>
        <end position="43"/>
    </location>
</feature>
<comment type="cofactor">
    <cofactor evidence="6">
        <name>[2Fe-2S] cluster</name>
        <dbReference type="ChEBI" id="CHEBI:190135"/>
    </cofactor>
</comment>
<dbReference type="SUPFAM" id="SSF50022">
    <property type="entry name" value="ISP domain"/>
    <property type="match status" value="1"/>
</dbReference>
<organism evidence="9 10">
    <name type="scientific">Deinococcus lacus</name>
    <dbReference type="NCBI Taxonomy" id="392561"/>
    <lineage>
        <taxon>Bacteria</taxon>
        <taxon>Thermotogati</taxon>
        <taxon>Deinococcota</taxon>
        <taxon>Deinococci</taxon>
        <taxon>Deinococcales</taxon>
        <taxon>Deinococcaceae</taxon>
        <taxon>Deinococcus</taxon>
    </lineage>
</organism>
<reference evidence="10" key="1">
    <citation type="journal article" date="2019" name="Int. J. Syst. Evol. Microbiol.">
        <title>The Global Catalogue of Microorganisms (GCM) 10K type strain sequencing project: providing services to taxonomists for standard genome sequencing and annotation.</title>
        <authorList>
            <consortium name="The Broad Institute Genomics Platform"/>
            <consortium name="The Broad Institute Genome Sequencing Center for Infectious Disease"/>
            <person name="Wu L."/>
            <person name="Ma J."/>
        </authorList>
    </citation>
    <scope>NUCLEOTIDE SEQUENCE [LARGE SCALE GENOMIC DNA]</scope>
    <source>
        <strain evidence="10">CGMCC 1.15772</strain>
    </source>
</reference>